<evidence type="ECO:0000256" key="10">
    <source>
        <dbReference type="ARBA" id="ARBA00030646"/>
    </source>
</evidence>
<evidence type="ECO:0000256" key="3">
    <source>
        <dbReference type="ARBA" id="ARBA00021242"/>
    </source>
</evidence>
<evidence type="ECO:0000256" key="2">
    <source>
        <dbReference type="ARBA" id="ARBA00004651"/>
    </source>
</evidence>
<feature type="transmembrane region" description="Helical" evidence="12">
    <location>
        <begin position="156"/>
        <end position="174"/>
    </location>
</feature>
<evidence type="ECO:0000256" key="7">
    <source>
        <dbReference type="ARBA" id="ARBA00022989"/>
    </source>
</evidence>
<feature type="transmembrane region" description="Helical" evidence="12">
    <location>
        <begin position="339"/>
        <end position="360"/>
    </location>
</feature>
<feature type="transmembrane region" description="Helical" evidence="12">
    <location>
        <begin position="45"/>
        <end position="65"/>
    </location>
</feature>
<comment type="subcellular location">
    <subcellularLocation>
        <location evidence="2">Cell membrane</location>
        <topology evidence="2">Multi-pass membrane protein</topology>
    </subcellularLocation>
</comment>
<feature type="transmembrane region" description="Helical" evidence="12">
    <location>
        <begin position="397"/>
        <end position="418"/>
    </location>
</feature>
<keyword evidence="6 12" id="KW-0812">Transmembrane</keyword>
<feature type="transmembrane region" description="Helical" evidence="12">
    <location>
        <begin position="215"/>
        <end position="242"/>
    </location>
</feature>
<gene>
    <name evidence="13" type="ORF">CCMP2556_LOCUS49211</name>
</gene>
<dbReference type="InterPro" id="IPR008509">
    <property type="entry name" value="MOT2/MFSD5"/>
</dbReference>
<dbReference type="PANTHER" id="PTHR23516:SF1">
    <property type="entry name" value="MOLYBDATE-ANION TRANSPORTER"/>
    <property type="match status" value="1"/>
</dbReference>
<dbReference type="PANTHER" id="PTHR23516">
    <property type="entry name" value="SAM (S-ADENOSYL METHIONINE) TRANSPORTER"/>
    <property type="match status" value="1"/>
</dbReference>
<feature type="transmembrane region" description="Helical" evidence="12">
    <location>
        <begin position="372"/>
        <end position="391"/>
    </location>
</feature>
<dbReference type="Proteomes" id="UP001642484">
    <property type="component" value="Unassembled WGS sequence"/>
</dbReference>
<evidence type="ECO:0000256" key="12">
    <source>
        <dbReference type="SAM" id="Phobius"/>
    </source>
</evidence>
<keyword evidence="14" id="KW-1185">Reference proteome</keyword>
<dbReference type="Pfam" id="PF05631">
    <property type="entry name" value="MFS_5"/>
    <property type="match status" value="1"/>
</dbReference>
<feature type="transmembrane region" description="Helical" evidence="12">
    <location>
        <begin position="130"/>
        <end position="149"/>
    </location>
</feature>
<dbReference type="SUPFAM" id="SSF103473">
    <property type="entry name" value="MFS general substrate transporter"/>
    <property type="match status" value="1"/>
</dbReference>
<dbReference type="CDD" id="cd17487">
    <property type="entry name" value="MFS_MFSD5_like"/>
    <property type="match status" value="1"/>
</dbReference>
<feature type="transmembrane region" description="Helical" evidence="12">
    <location>
        <begin position="458"/>
        <end position="478"/>
    </location>
</feature>
<reference evidence="13 14" key="1">
    <citation type="submission" date="2024-02" db="EMBL/GenBank/DDBJ databases">
        <authorList>
            <person name="Chen Y."/>
            <person name="Shah S."/>
            <person name="Dougan E. K."/>
            <person name="Thang M."/>
            <person name="Chan C."/>
        </authorList>
    </citation>
    <scope>NUCLEOTIDE SEQUENCE [LARGE SCALE GENOMIC DNA]</scope>
</reference>
<keyword evidence="5" id="KW-1003">Cell membrane</keyword>
<proteinExistence type="predicted"/>
<evidence type="ECO:0000256" key="4">
    <source>
        <dbReference type="ARBA" id="ARBA00022448"/>
    </source>
</evidence>
<evidence type="ECO:0000256" key="11">
    <source>
        <dbReference type="ARBA" id="ARBA00032555"/>
    </source>
</evidence>
<evidence type="ECO:0000313" key="14">
    <source>
        <dbReference type="Proteomes" id="UP001642484"/>
    </source>
</evidence>
<feature type="transmembrane region" description="Helical" evidence="12">
    <location>
        <begin position="305"/>
        <end position="327"/>
    </location>
</feature>
<feature type="transmembrane region" description="Helical" evidence="12">
    <location>
        <begin position="180"/>
        <end position="203"/>
    </location>
</feature>
<dbReference type="EMBL" id="CAXAMN010026694">
    <property type="protein sequence ID" value="CAK9105109.1"/>
    <property type="molecule type" value="Genomic_DNA"/>
</dbReference>
<evidence type="ECO:0000313" key="13">
    <source>
        <dbReference type="EMBL" id="CAK9105109.1"/>
    </source>
</evidence>
<sequence length="487" mass="53284">MAFCSGSHTMKALALSPNFWAHTRHGAGFSAYPWRTPMVLELPDWPAWASRTFLVLAAITSFVAIGERVASRSSDGKEEEEKPSGEKLAEFRSFQRQYLTVYTIIMGADWLQGTNMYTLYQSYNVDISTLFVTGFTSSAIFGTIVGMYVDIWGRKLGCIVYLIIEVVVNVFEHFNNFPLLLLGRVLGGVSTSLLFSAFETWMVSEHRKRGFPEGWLADTFGTASFINGLSAIIAGICAQLVADRLGEIGPFQAAILLTVLALFFVVFWEENYGSSDEEGKKESKESESSTNAAAAFKAIVSDRKIFLTGLVNSLFEGSMYSFVFMWVPSMLQALNGRPLPTGLVFSSFMTCMSLGGLLFSPHLLLGLCSAEQLAVGVFLVGAAALAVPVYSSSLIPVLLSFIIFETCVGVFFPCLGLLRSKVIPDSIQGSVMNIFRVPLNIFVVIGTKLTDIYPTQTVFSIIVSWLLAGAVMQVVLVMSMKSGKKVD</sequence>
<name>A0ABP0RYE0_9DINO</name>
<evidence type="ECO:0000256" key="6">
    <source>
        <dbReference type="ARBA" id="ARBA00022692"/>
    </source>
</evidence>
<keyword evidence="9 12" id="KW-0472">Membrane</keyword>
<accession>A0ABP0RYE0</accession>
<comment type="caution">
    <text evidence="13">The sequence shown here is derived from an EMBL/GenBank/DDBJ whole genome shotgun (WGS) entry which is preliminary data.</text>
</comment>
<feature type="transmembrane region" description="Helical" evidence="12">
    <location>
        <begin position="99"/>
        <end position="118"/>
    </location>
</feature>
<dbReference type="Gene3D" id="1.20.1250.20">
    <property type="entry name" value="MFS general substrate transporter like domains"/>
    <property type="match status" value="1"/>
</dbReference>
<evidence type="ECO:0000256" key="5">
    <source>
        <dbReference type="ARBA" id="ARBA00022475"/>
    </source>
</evidence>
<evidence type="ECO:0000256" key="8">
    <source>
        <dbReference type="ARBA" id="ARBA00023065"/>
    </source>
</evidence>
<evidence type="ECO:0000256" key="1">
    <source>
        <dbReference type="ARBA" id="ARBA00003019"/>
    </source>
</evidence>
<evidence type="ECO:0000256" key="9">
    <source>
        <dbReference type="ARBA" id="ARBA00023136"/>
    </source>
</evidence>
<comment type="function">
    <text evidence="1">Mediates high-affinity intracellular uptake of the rare oligo-element molybdenum.</text>
</comment>
<feature type="transmembrane region" description="Helical" evidence="12">
    <location>
        <begin position="248"/>
        <end position="268"/>
    </location>
</feature>
<organism evidence="13 14">
    <name type="scientific">Durusdinium trenchii</name>
    <dbReference type="NCBI Taxonomy" id="1381693"/>
    <lineage>
        <taxon>Eukaryota</taxon>
        <taxon>Sar</taxon>
        <taxon>Alveolata</taxon>
        <taxon>Dinophyceae</taxon>
        <taxon>Suessiales</taxon>
        <taxon>Symbiodiniaceae</taxon>
        <taxon>Durusdinium</taxon>
    </lineage>
</organism>
<keyword evidence="8" id="KW-0406">Ion transport</keyword>
<dbReference type="InterPro" id="IPR036259">
    <property type="entry name" value="MFS_trans_sf"/>
</dbReference>
<keyword evidence="4" id="KW-0813">Transport</keyword>
<keyword evidence="7 12" id="KW-1133">Transmembrane helix</keyword>
<protein>
    <recommendedName>
        <fullName evidence="3">Molybdate-anion transporter</fullName>
    </recommendedName>
    <alternativeName>
        <fullName evidence="10">Major facilitator superfamily domain-containing protein 5</fullName>
    </alternativeName>
    <alternativeName>
        <fullName evidence="11">Molybdate transporter 2 homolog</fullName>
    </alternativeName>
</protein>